<dbReference type="KEGG" id="mmar:MODMU_3083"/>
<feature type="region of interest" description="Disordered" evidence="2">
    <location>
        <begin position="331"/>
        <end position="402"/>
    </location>
</feature>
<keyword evidence="1" id="KW-0378">Hydrolase</keyword>
<feature type="compositionally biased region" description="Low complexity" evidence="2">
    <location>
        <begin position="439"/>
        <end position="470"/>
    </location>
</feature>
<dbReference type="HOGENOM" id="CLU_528755_0_0_11"/>
<feature type="compositionally biased region" description="Basic and acidic residues" evidence="2">
    <location>
        <begin position="373"/>
        <end position="398"/>
    </location>
</feature>
<evidence type="ECO:0000256" key="1">
    <source>
        <dbReference type="ARBA" id="ARBA00022801"/>
    </source>
</evidence>
<protein>
    <submittedName>
        <fullName evidence="4">PAS/PAC sensor protein</fullName>
    </submittedName>
</protein>
<dbReference type="SMART" id="SM00331">
    <property type="entry name" value="PP2C_SIG"/>
    <property type="match status" value="1"/>
</dbReference>
<dbReference type="InterPro" id="IPR036457">
    <property type="entry name" value="PPM-type-like_dom_sf"/>
</dbReference>
<dbReference type="eggNOG" id="COG2203">
    <property type="taxonomic scope" value="Bacteria"/>
</dbReference>
<feature type="region of interest" description="Disordered" evidence="2">
    <location>
        <begin position="217"/>
        <end position="237"/>
    </location>
</feature>
<proteinExistence type="predicted"/>
<dbReference type="eggNOG" id="COG2208">
    <property type="taxonomic scope" value="Bacteria"/>
</dbReference>
<dbReference type="EMBL" id="FO203431">
    <property type="protein sequence ID" value="CCH88508.1"/>
    <property type="molecule type" value="Genomic_DNA"/>
</dbReference>
<dbReference type="GO" id="GO:0016791">
    <property type="term" value="F:phosphatase activity"/>
    <property type="evidence" value="ECO:0007669"/>
    <property type="project" value="TreeGrafter"/>
</dbReference>
<evidence type="ECO:0000259" key="3">
    <source>
        <dbReference type="SMART" id="SM00331"/>
    </source>
</evidence>
<dbReference type="Pfam" id="PF07228">
    <property type="entry name" value="SpoIIE"/>
    <property type="match status" value="1"/>
</dbReference>
<feature type="compositionally biased region" description="Polar residues" evidence="2">
    <location>
        <begin position="331"/>
        <end position="350"/>
    </location>
</feature>
<dbReference type="PANTHER" id="PTHR43156">
    <property type="entry name" value="STAGE II SPORULATION PROTEIN E-RELATED"/>
    <property type="match status" value="1"/>
</dbReference>
<dbReference type="Gene3D" id="3.30.450.40">
    <property type="match status" value="1"/>
</dbReference>
<feature type="compositionally biased region" description="Low complexity" evidence="2">
    <location>
        <begin position="1"/>
        <end position="15"/>
    </location>
</feature>
<dbReference type="InterPro" id="IPR052016">
    <property type="entry name" value="Bact_Sigma-Reg"/>
</dbReference>
<dbReference type="PANTHER" id="PTHR43156:SF2">
    <property type="entry name" value="STAGE II SPORULATION PROTEIN E"/>
    <property type="match status" value="1"/>
</dbReference>
<feature type="region of interest" description="Disordered" evidence="2">
    <location>
        <begin position="422"/>
        <end position="515"/>
    </location>
</feature>
<name>I4EYP5_MODI5</name>
<evidence type="ECO:0000313" key="4">
    <source>
        <dbReference type="EMBL" id="CCH88508.1"/>
    </source>
</evidence>
<evidence type="ECO:0000256" key="2">
    <source>
        <dbReference type="SAM" id="MobiDB-lite"/>
    </source>
</evidence>
<feature type="region of interest" description="Disordered" evidence="2">
    <location>
        <begin position="1"/>
        <end position="22"/>
    </location>
</feature>
<dbReference type="SUPFAM" id="SSF55781">
    <property type="entry name" value="GAF domain-like"/>
    <property type="match status" value="1"/>
</dbReference>
<sequence>MTALSSGQLQLLPSGATEGGRRMVTAGPVQELVSALAPEAVAVVPLPGRTGPVGVLTVVGLLIVANGAERGGFTPEDLTTLRHVAARAGLVLDNARLYRQQRSLAEGLQRSLLTPSPEPDHAQVVVRYVPSGQAAQVGGDWYDAFLQPEGAMVLVIGDVVGHDVKAAAAMGQVRTILRAFGAEGNDGPADILRRTDAVMETLRVHSSATAAAVRLEQTPDERSRGETRVRWSNAGHPPPFVIDPDGNVAPLLGLRADMLLEVDPATRRREQELVLQRDSIVILYTDGLIERRDTDLDHGLQRLQEALGDLAGRDLDELCDELLACMLPETATTTSPSSRSGCTRRTSFAPSQPAPTWCRRTFPALPPSSPRLSDAERAHSAGDSSSDLREARTKRLDRSTAACQPVATLPSAVIRSSAVGWVASSRPDKPETVLDRPCSARSAAASSSARPWSAANRSAANSARRQAHASTSGQTTAMSAIAAITPPASQRPSCTARTTATTTPQTHTTASAHPG</sequence>
<keyword evidence="5" id="KW-1185">Reference proteome</keyword>
<dbReference type="Proteomes" id="UP000006461">
    <property type="component" value="Chromosome"/>
</dbReference>
<dbReference type="Gene3D" id="3.60.40.10">
    <property type="entry name" value="PPM-type phosphatase domain"/>
    <property type="match status" value="1"/>
</dbReference>
<dbReference type="InterPro" id="IPR001932">
    <property type="entry name" value="PPM-type_phosphatase-like_dom"/>
</dbReference>
<dbReference type="AlphaFoldDB" id="I4EYP5"/>
<dbReference type="InterPro" id="IPR029016">
    <property type="entry name" value="GAF-like_dom_sf"/>
</dbReference>
<accession>I4EYP5</accession>
<feature type="domain" description="PPM-type phosphatase" evidence="3">
    <location>
        <begin position="121"/>
        <end position="336"/>
    </location>
</feature>
<gene>
    <name evidence="4" type="ordered locus">MODMU_3083</name>
</gene>
<reference evidence="4 5" key="1">
    <citation type="journal article" date="2012" name="J. Bacteriol.">
        <title>Genome Sequence of Radiation-Resistant Modestobacter marinus Strain BC501, a Representative Actinobacterium That Thrives on Calcareous Stone Surfaces.</title>
        <authorList>
            <person name="Normand P."/>
            <person name="Gury J."/>
            <person name="Pujic P."/>
            <person name="Chouaia B."/>
            <person name="Crotti E."/>
            <person name="Brusetti L."/>
            <person name="Daffonchio D."/>
            <person name="Vacherie B."/>
            <person name="Barbe V."/>
            <person name="Medigue C."/>
            <person name="Calteau A."/>
            <person name="Ghodhbane-Gtari F."/>
            <person name="Essoussi I."/>
            <person name="Nouioui I."/>
            <person name="Abbassi-Ghozzi I."/>
            <person name="Gtari M."/>
        </authorList>
    </citation>
    <scope>NUCLEOTIDE SEQUENCE [LARGE SCALE GENOMIC DNA]</scope>
    <source>
        <strain evidence="5">BC 501</strain>
    </source>
</reference>
<organism evidence="4 5">
    <name type="scientific">Modestobacter italicus (strain DSM 44449 / CECT 9708 / BC 501)</name>
    <dbReference type="NCBI Taxonomy" id="2732864"/>
    <lineage>
        <taxon>Bacteria</taxon>
        <taxon>Bacillati</taxon>
        <taxon>Actinomycetota</taxon>
        <taxon>Actinomycetes</taxon>
        <taxon>Geodermatophilales</taxon>
        <taxon>Geodermatophilaceae</taxon>
        <taxon>Modestobacter</taxon>
    </lineage>
</organism>
<feature type="compositionally biased region" description="Basic and acidic residues" evidence="2">
    <location>
        <begin position="217"/>
        <end position="229"/>
    </location>
</feature>
<dbReference type="SUPFAM" id="SSF81606">
    <property type="entry name" value="PP2C-like"/>
    <property type="match status" value="1"/>
</dbReference>
<dbReference type="STRING" id="477641.MODMU_3083"/>
<feature type="compositionally biased region" description="Low complexity" evidence="2">
    <location>
        <begin position="495"/>
        <end position="515"/>
    </location>
</feature>
<evidence type="ECO:0000313" key="5">
    <source>
        <dbReference type="Proteomes" id="UP000006461"/>
    </source>
</evidence>